<dbReference type="PROSITE" id="PS51257">
    <property type="entry name" value="PROKAR_LIPOPROTEIN"/>
    <property type="match status" value="1"/>
</dbReference>
<name>A0A671Q8X8_9TELE</name>
<reference evidence="1" key="1">
    <citation type="submission" date="2025-08" db="UniProtKB">
        <authorList>
            <consortium name="Ensembl"/>
        </authorList>
    </citation>
    <scope>IDENTIFICATION</scope>
</reference>
<proteinExistence type="predicted"/>
<sequence length="542" mass="60394">MVPGAGKNASTSAVMSSASACPSPAKRQKLNLSCPTPTITGEGLKKLVAWYIVENMLSISTVDSPSFWCIIEKIPTNNKATKNSTSNLLKHLKGQHSTVKPIEMVPGAGKKCIYFCCHVSASACPSPAKRQKLNLSCPTPTITGEGLKKLVAWYIVENMLSISTVDSPSFWCIIEKIPTNNKASLPHRKMFAAYLEREYAMMEASLKATLEEVGFISTTADIWTANNRSYMGVTLHWMDRNTLKGNKAALACKRLRGRHTFDVIAAELEQIHSSYGLLNEVVATIQEEGDVEKYFTSSTSTKTVYKINIAKCTALWTKASRSTVASEQVQVVSQRKLLVPSSTRWNSFHEAVSRITEIPMNELNSLCTKLGVKCFNDKEHQLLHEYCNAMKPLTAALDILQGDNCSYGALLPTLEVLMAKTLTLKDTLSRMTADLPDVIVKVCSYTFDLLANFGYLLPCTIMIREQSIVQYVLRSGGYEFESLNQFPNIKNIFLKFNTPTPSSAPVEWLFSLGDLVLTPRRNRLSDKRFEKLLLMRYNHCFT</sequence>
<dbReference type="PANTHER" id="PTHR47501:SF7">
    <property type="entry name" value="TRANSPOSASE"/>
    <property type="match status" value="1"/>
</dbReference>
<protein>
    <recommendedName>
        <fullName evidence="3">HAT C-terminal dimerisation domain-containing protein</fullName>
    </recommendedName>
</protein>
<keyword evidence="2" id="KW-1185">Reference proteome</keyword>
<evidence type="ECO:0008006" key="3">
    <source>
        <dbReference type="Google" id="ProtNLM"/>
    </source>
</evidence>
<dbReference type="Proteomes" id="UP000472260">
    <property type="component" value="Unassembled WGS sequence"/>
</dbReference>
<dbReference type="AlphaFoldDB" id="A0A671Q8X8"/>
<evidence type="ECO:0000313" key="2">
    <source>
        <dbReference type="Proteomes" id="UP000472260"/>
    </source>
</evidence>
<evidence type="ECO:0000313" key="1">
    <source>
        <dbReference type="Ensembl" id="ENSSANP00000068123.1"/>
    </source>
</evidence>
<organism evidence="1 2">
    <name type="scientific">Sinocyclocheilus anshuiensis</name>
    <dbReference type="NCBI Taxonomy" id="1608454"/>
    <lineage>
        <taxon>Eukaryota</taxon>
        <taxon>Metazoa</taxon>
        <taxon>Chordata</taxon>
        <taxon>Craniata</taxon>
        <taxon>Vertebrata</taxon>
        <taxon>Euteleostomi</taxon>
        <taxon>Actinopterygii</taxon>
        <taxon>Neopterygii</taxon>
        <taxon>Teleostei</taxon>
        <taxon>Ostariophysi</taxon>
        <taxon>Cypriniformes</taxon>
        <taxon>Cyprinidae</taxon>
        <taxon>Cyprininae</taxon>
        <taxon>Sinocyclocheilus</taxon>
    </lineage>
</organism>
<dbReference type="InterPro" id="IPR012337">
    <property type="entry name" value="RNaseH-like_sf"/>
</dbReference>
<accession>A0A671Q8X8</accession>
<dbReference type="SUPFAM" id="SSF53098">
    <property type="entry name" value="Ribonuclease H-like"/>
    <property type="match status" value="1"/>
</dbReference>
<dbReference type="Ensembl" id="ENSSANT00000072415.1">
    <property type="protein sequence ID" value="ENSSANP00000068123.1"/>
    <property type="gene ID" value="ENSSANG00000033953.1"/>
</dbReference>
<reference evidence="1" key="2">
    <citation type="submission" date="2025-09" db="UniProtKB">
        <authorList>
            <consortium name="Ensembl"/>
        </authorList>
    </citation>
    <scope>IDENTIFICATION</scope>
</reference>
<dbReference type="PANTHER" id="PTHR47501">
    <property type="entry name" value="TRANSPOSASE-RELATED"/>
    <property type="match status" value="1"/>
</dbReference>